<comment type="caution">
    <text evidence="2">The sequence shown here is derived from an EMBL/GenBank/DDBJ whole genome shotgun (WGS) entry which is preliminary data.</text>
</comment>
<feature type="transmembrane region" description="Helical" evidence="1">
    <location>
        <begin position="151"/>
        <end position="172"/>
    </location>
</feature>
<dbReference type="EMBL" id="JACCCO010000001">
    <property type="protein sequence ID" value="NYF40872.1"/>
    <property type="molecule type" value="Genomic_DNA"/>
</dbReference>
<protein>
    <recommendedName>
        <fullName evidence="4">Membrane protein YmcC</fullName>
    </recommendedName>
</protein>
<evidence type="ECO:0000256" key="1">
    <source>
        <dbReference type="SAM" id="Phobius"/>
    </source>
</evidence>
<dbReference type="AlphaFoldDB" id="A0A852UUA5"/>
<feature type="transmembrane region" description="Helical" evidence="1">
    <location>
        <begin position="65"/>
        <end position="83"/>
    </location>
</feature>
<proteinExistence type="predicted"/>
<keyword evidence="1" id="KW-0472">Membrane</keyword>
<feature type="transmembrane region" description="Helical" evidence="1">
    <location>
        <begin position="118"/>
        <end position="139"/>
    </location>
</feature>
<dbReference type="RefSeq" id="WP_179821139.1">
    <property type="nucleotide sequence ID" value="NZ_JACCCO010000001.1"/>
</dbReference>
<sequence length="191" mass="21085">MILAVIIGCEIGFWVLLGLGLVTRYLWRMRRLSTALLVAVPLLDVVLLAASVIDMRGGATADWRHGLAAAYLAYSIVFGHRTVKWADARFAHRFAGGPEPWKPPAGGMARARYEWIMWFKIVLAYGIACGLLLGLAWIVGNPARTAALTGFMLDLSKIPLIALIWPVSYTLFPKKVKEDRRESGVPVKPRG</sequence>
<gene>
    <name evidence="2" type="ORF">HDA43_003031</name>
</gene>
<evidence type="ECO:0000313" key="3">
    <source>
        <dbReference type="Proteomes" id="UP000576393"/>
    </source>
</evidence>
<accession>A0A852UUA5</accession>
<feature type="transmembrane region" description="Helical" evidence="1">
    <location>
        <begin position="6"/>
        <end position="27"/>
    </location>
</feature>
<dbReference type="Proteomes" id="UP000576393">
    <property type="component" value="Unassembled WGS sequence"/>
</dbReference>
<organism evidence="2 3">
    <name type="scientific">Streptosporangium sandarakinum</name>
    <dbReference type="NCBI Taxonomy" id="1260955"/>
    <lineage>
        <taxon>Bacteria</taxon>
        <taxon>Bacillati</taxon>
        <taxon>Actinomycetota</taxon>
        <taxon>Actinomycetes</taxon>
        <taxon>Streptosporangiales</taxon>
        <taxon>Streptosporangiaceae</taxon>
        <taxon>Streptosporangium</taxon>
    </lineage>
</organism>
<feature type="transmembrane region" description="Helical" evidence="1">
    <location>
        <begin position="34"/>
        <end position="53"/>
    </location>
</feature>
<evidence type="ECO:0008006" key="4">
    <source>
        <dbReference type="Google" id="ProtNLM"/>
    </source>
</evidence>
<name>A0A852UUA5_9ACTN</name>
<keyword evidence="3" id="KW-1185">Reference proteome</keyword>
<reference evidence="2 3" key="1">
    <citation type="submission" date="2020-07" db="EMBL/GenBank/DDBJ databases">
        <title>Sequencing the genomes of 1000 actinobacteria strains.</title>
        <authorList>
            <person name="Klenk H.-P."/>
        </authorList>
    </citation>
    <scope>NUCLEOTIDE SEQUENCE [LARGE SCALE GENOMIC DNA]</scope>
    <source>
        <strain evidence="2 3">DSM 45763</strain>
    </source>
</reference>
<keyword evidence="1" id="KW-0812">Transmembrane</keyword>
<evidence type="ECO:0000313" key="2">
    <source>
        <dbReference type="EMBL" id="NYF40872.1"/>
    </source>
</evidence>
<keyword evidence="1" id="KW-1133">Transmembrane helix</keyword>